<reference evidence="2 3" key="1">
    <citation type="submission" date="2019-05" db="EMBL/GenBank/DDBJ databases">
        <title>Complete genome sequence of Izhakiella calystegiae KSNA2, an endophyte isolated from beach morning glory (Calystegia soldanella).</title>
        <authorList>
            <person name="Jiang L."/>
            <person name="Jeong J.C."/>
            <person name="Kim C.Y."/>
            <person name="Kim D.H."/>
            <person name="Kim S.W."/>
            <person name="Lee j."/>
        </authorList>
    </citation>
    <scope>NUCLEOTIDE SEQUENCE [LARGE SCALE GENOMIC DNA]</scope>
    <source>
        <strain evidence="2 3">KSNA2</strain>
    </source>
</reference>
<organism evidence="2 3">
    <name type="scientific">Jejubacter calystegiae</name>
    <dbReference type="NCBI Taxonomy" id="2579935"/>
    <lineage>
        <taxon>Bacteria</taxon>
        <taxon>Pseudomonadati</taxon>
        <taxon>Pseudomonadota</taxon>
        <taxon>Gammaproteobacteria</taxon>
        <taxon>Enterobacterales</taxon>
        <taxon>Enterobacteriaceae</taxon>
        <taxon>Jejubacter</taxon>
    </lineage>
</organism>
<dbReference type="Pfam" id="PF00550">
    <property type="entry name" value="PP-binding"/>
    <property type="match status" value="1"/>
</dbReference>
<dbReference type="OrthoDB" id="2625323at2"/>
<keyword evidence="3" id="KW-1185">Reference proteome</keyword>
<evidence type="ECO:0000259" key="1">
    <source>
        <dbReference type="PROSITE" id="PS50075"/>
    </source>
</evidence>
<dbReference type="AlphaFoldDB" id="A0A4P8YK22"/>
<sequence length="126" mass="14217">MRCRAVIIRAKHLWKKTATASYVAAALLSSLIRSYFITRRLSMNFKATIATFLSEEFAPDIPPEEFDENLNLVDFGIIDSLGVLKLVAYLESDFGIVVQPEELSVDLFSSLGEISRFVDRKLEAVR</sequence>
<accession>A0A4P8YK22</accession>
<gene>
    <name evidence="2" type="ORF">FEM41_11925</name>
</gene>
<feature type="domain" description="Carrier" evidence="1">
    <location>
        <begin position="43"/>
        <end position="122"/>
    </location>
</feature>
<protein>
    <submittedName>
        <fullName evidence="2">Acyl carrier protein</fullName>
    </submittedName>
</protein>
<dbReference type="KEGG" id="izh:FEM41_11925"/>
<proteinExistence type="predicted"/>
<dbReference type="SUPFAM" id="SSF47336">
    <property type="entry name" value="ACP-like"/>
    <property type="match status" value="1"/>
</dbReference>
<dbReference type="EMBL" id="CP040428">
    <property type="protein sequence ID" value="QCT20306.1"/>
    <property type="molecule type" value="Genomic_DNA"/>
</dbReference>
<dbReference type="InterPro" id="IPR009081">
    <property type="entry name" value="PP-bd_ACP"/>
</dbReference>
<dbReference type="PROSITE" id="PS50075">
    <property type="entry name" value="CARRIER"/>
    <property type="match status" value="1"/>
</dbReference>
<dbReference type="Proteomes" id="UP000302163">
    <property type="component" value="Chromosome"/>
</dbReference>
<evidence type="ECO:0000313" key="3">
    <source>
        <dbReference type="Proteomes" id="UP000302163"/>
    </source>
</evidence>
<evidence type="ECO:0000313" key="2">
    <source>
        <dbReference type="EMBL" id="QCT20306.1"/>
    </source>
</evidence>
<dbReference type="Gene3D" id="1.10.1200.10">
    <property type="entry name" value="ACP-like"/>
    <property type="match status" value="1"/>
</dbReference>
<dbReference type="InterPro" id="IPR036736">
    <property type="entry name" value="ACP-like_sf"/>
</dbReference>
<name>A0A4P8YK22_9ENTR</name>